<keyword evidence="6" id="KW-1185">Reference proteome</keyword>
<evidence type="ECO:0000256" key="2">
    <source>
        <dbReference type="ARBA" id="ARBA00023013"/>
    </source>
</evidence>
<dbReference type="GO" id="GO:0000307">
    <property type="term" value="C:cyclin-dependent protein kinase holoenzyme complex"/>
    <property type="evidence" value="ECO:0007669"/>
    <property type="project" value="TreeGrafter"/>
</dbReference>
<dbReference type="GO" id="GO:0004861">
    <property type="term" value="F:cyclin-dependent protein serine/threonine kinase inhibitor activity"/>
    <property type="evidence" value="ECO:0007669"/>
    <property type="project" value="InterPro"/>
</dbReference>
<feature type="compositionally biased region" description="Basic and acidic residues" evidence="3">
    <location>
        <begin position="100"/>
        <end position="134"/>
    </location>
</feature>
<dbReference type="GO" id="GO:0006974">
    <property type="term" value="P:DNA damage response"/>
    <property type="evidence" value="ECO:0007669"/>
    <property type="project" value="TreeGrafter"/>
</dbReference>
<dbReference type="Pfam" id="PF02234">
    <property type="entry name" value="CDI"/>
    <property type="match status" value="1"/>
</dbReference>
<feature type="domain" description="Cyclin-dependent kinase inhibitor" evidence="4">
    <location>
        <begin position="17"/>
        <end position="66"/>
    </location>
</feature>
<dbReference type="GeneTree" id="ENSGT00940000159918"/>
<dbReference type="GO" id="GO:0035904">
    <property type="term" value="P:aorta development"/>
    <property type="evidence" value="ECO:0007669"/>
    <property type="project" value="Ensembl"/>
</dbReference>
<dbReference type="GO" id="GO:2000045">
    <property type="term" value="P:regulation of G1/S transition of mitotic cell cycle"/>
    <property type="evidence" value="ECO:0007669"/>
    <property type="project" value="TreeGrafter"/>
</dbReference>
<keyword evidence="2" id="KW-0649">Protein kinase inhibitor</keyword>
<feature type="region of interest" description="Disordered" evidence="3">
    <location>
        <begin position="88"/>
        <end position="164"/>
    </location>
</feature>
<protein>
    <submittedName>
        <fullName evidence="5">Cyclin dependent kinase inhibitor 1A</fullName>
    </submittedName>
</protein>
<accession>A0A3Q0SZB8</accession>
<dbReference type="STRING" id="61819.ENSACIP00000025350"/>
<dbReference type="GO" id="GO:0010165">
    <property type="term" value="P:response to X-ray"/>
    <property type="evidence" value="ECO:0007669"/>
    <property type="project" value="Ensembl"/>
</dbReference>
<reference evidence="5" key="1">
    <citation type="submission" date="2025-08" db="UniProtKB">
        <authorList>
            <consortium name="Ensembl"/>
        </authorList>
    </citation>
    <scope>IDENTIFICATION</scope>
</reference>
<evidence type="ECO:0000256" key="1">
    <source>
        <dbReference type="ARBA" id="ARBA00006726"/>
    </source>
</evidence>
<dbReference type="Ensembl" id="ENSACIT00000026015.1">
    <property type="protein sequence ID" value="ENSACIP00000025350.1"/>
    <property type="gene ID" value="ENSACIG00000019645.1"/>
</dbReference>
<proteinExistence type="inferred from homology"/>
<dbReference type="PANTHER" id="PTHR46778">
    <property type="entry name" value="CYCLIN-DEPENDENT KINASE INHIBITOR 1-RELATED"/>
    <property type="match status" value="1"/>
</dbReference>
<dbReference type="Gene3D" id="4.10.365.10">
    <property type="entry name" value="p27"/>
    <property type="match status" value="1"/>
</dbReference>
<comment type="similarity">
    <text evidence="1">Belongs to the CDI family.</text>
</comment>
<dbReference type="GO" id="GO:0072331">
    <property type="term" value="P:signal transduction by p53 class mediator"/>
    <property type="evidence" value="ECO:0007669"/>
    <property type="project" value="InterPro"/>
</dbReference>
<dbReference type="OMA" id="NFAWERV"/>
<organism evidence="5 6">
    <name type="scientific">Amphilophus citrinellus</name>
    <name type="common">Midas cichlid</name>
    <name type="synonym">Cichlasoma citrinellum</name>
    <dbReference type="NCBI Taxonomy" id="61819"/>
    <lineage>
        <taxon>Eukaryota</taxon>
        <taxon>Metazoa</taxon>
        <taxon>Chordata</taxon>
        <taxon>Craniata</taxon>
        <taxon>Vertebrata</taxon>
        <taxon>Euteleostomi</taxon>
        <taxon>Actinopterygii</taxon>
        <taxon>Neopterygii</taxon>
        <taxon>Teleostei</taxon>
        <taxon>Neoteleostei</taxon>
        <taxon>Acanthomorphata</taxon>
        <taxon>Ovalentaria</taxon>
        <taxon>Cichlomorphae</taxon>
        <taxon>Cichliformes</taxon>
        <taxon>Cichlidae</taxon>
        <taxon>New World cichlids</taxon>
        <taxon>Cichlasomatinae</taxon>
        <taxon>Heroini</taxon>
        <taxon>Amphilophus</taxon>
    </lineage>
</organism>
<dbReference type="GO" id="GO:0005634">
    <property type="term" value="C:nucleus"/>
    <property type="evidence" value="ECO:0007669"/>
    <property type="project" value="InterPro"/>
</dbReference>
<sequence length="164" mass="18695">FDWPARAPAARGPARRSLFGPVDREQLQVDYQAAMCKDLQEASERWGFDFISDKPLESSDFQWEGVPSTRVPLLYRSCMHDLGKAEGQRSAERVVTAKRGRVETPQSEKENIPGTPEKRTHSRETLEKTPEKSESTGLKRKQTNITDFYQAKRRVVGMPRKSGE</sequence>
<reference evidence="5" key="2">
    <citation type="submission" date="2025-09" db="UniProtKB">
        <authorList>
            <consortium name="Ensembl"/>
        </authorList>
    </citation>
    <scope>IDENTIFICATION</scope>
</reference>
<evidence type="ECO:0000256" key="3">
    <source>
        <dbReference type="SAM" id="MobiDB-lite"/>
    </source>
</evidence>
<dbReference type="InterPro" id="IPR029841">
    <property type="entry name" value="CDKN1A"/>
</dbReference>
<evidence type="ECO:0000313" key="6">
    <source>
        <dbReference type="Proteomes" id="UP000261340"/>
    </source>
</evidence>
<dbReference type="GO" id="GO:0035914">
    <property type="term" value="P:skeletal muscle cell differentiation"/>
    <property type="evidence" value="ECO:0007669"/>
    <property type="project" value="Ensembl"/>
</dbReference>
<dbReference type="InterPro" id="IPR003175">
    <property type="entry name" value="CDI_dom"/>
</dbReference>
<dbReference type="AlphaFoldDB" id="A0A3Q0SZB8"/>
<name>A0A3Q0SZB8_AMPCI</name>
<evidence type="ECO:0000259" key="4">
    <source>
        <dbReference type="Pfam" id="PF02234"/>
    </source>
</evidence>
<evidence type="ECO:0000313" key="5">
    <source>
        <dbReference type="Ensembl" id="ENSACIP00000025350.1"/>
    </source>
</evidence>
<dbReference type="InterPro" id="IPR044898">
    <property type="entry name" value="CDI_dom_sf"/>
</dbReference>
<dbReference type="PANTHER" id="PTHR46778:SF1">
    <property type="entry name" value="CYCLIN-DEPENDENT KINASE INHIBITOR 1"/>
    <property type="match status" value="1"/>
</dbReference>
<dbReference type="Proteomes" id="UP000261340">
    <property type="component" value="Unplaced"/>
</dbReference>